<evidence type="ECO:0000256" key="1">
    <source>
        <dbReference type="SAM" id="MobiDB-lite"/>
    </source>
</evidence>
<name>A0A8H5FME6_9AGAR</name>
<evidence type="ECO:0000313" key="2">
    <source>
        <dbReference type="EMBL" id="KAF5341773.1"/>
    </source>
</evidence>
<accession>A0A8H5FME6</accession>
<feature type="compositionally biased region" description="Polar residues" evidence="1">
    <location>
        <begin position="211"/>
        <end position="221"/>
    </location>
</feature>
<reference evidence="2 3" key="1">
    <citation type="journal article" date="2020" name="ISME J.">
        <title>Uncovering the hidden diversity of litter-decomposition mechanisms in mushroom-forming fungi.</title>
        <authorList>
            <person name="Floudas D."/>
            <person name="Bentzer J."/>
            <person name="Ahren D."/>
            <person name="Johansson T."/>
            <person name="Persson P."/>
            <person name="Tunlid A."/>
        </authorList>
    </citation>
    <scope>NUCLEOTIDE SEQUENCE [LARGE SCALE GENOMIC DNA]</scope>
    <source>
        <strain evidence="2 3">CBS 175.51</strain>
    </source>
</reference>
<organism evidence="2 3">
    <name type="scientific">Ephemerocybe angulata</name>
    <dbReference type="NCBI Taxonomy" id="980116"/>
    <lineage>
        <taxon>Eukaryota</taxon>
        <taxon>Fungi</taxon>
        <taxon>Dikarya</taxon>
        <taxon>Basidiomycota</taxon>
        <taxon>Agaricomycotina</taxon>
        <taxon>Agaricomycetes</taxon>
        <taxon>Agaricomycetidae</taxon>
        <taxon>Agaricales</taxon>
        <taxon>Agaricineae</taxon>
        <taxon>Psathyrellaceae</taxon>
        <taxon>Ephemerocybe</taxon>
    </lineage>
</organism>
<sequence length="392" mass="42743">MHSDEDDSEDESDKVPWPLALELRAYEVGVVDAVGVGRGVGGFSAFAWFSDVTCFLGPCLSDNADRDLSSVPCPSTPSTPRSPTDALPSSYPLTSPSFLRLRRARPALLEEENNRPSEPPVTIYPRMGDLRSLHAEKDGKKDGKGEAWCVKVDRGFGGVGVWTLRKIVWACAVAERSRVVQAESASANSESETEDEDEDEETLVDSDSEWDSVSTTCSSRQDSGETEDDAQLSTEKGNLIEMAVGRVNSAGKEEEREDVVDVETGHMASSAWLCAFYRASLGAPSSAQRRGQGQRQGQRQGQMRGHVHSQMQWQGRWTVLLEIARRDGVRIKVVKAPSSSFVSASKVGRDVRWLKLLGKSKAGAGAGKVVGKTVDVMPRVEVEGVCDHHRYS</sequence>
<feature type="region of interest" description="Disordered" evidence="1">
    <location>
        <begin position="108"/>
        <end position="127"/>
    </location>
</feature>
<feature type="compositionally biased region" description="Low complexity" evidence="1">
    <location>
        <begin position="288"/>
        <end position="304"/>
    </location>
</feature>
<feature type="compositionally biased region" description="Acidic residues" evidence="1">
    <location>
        <begin position="191"/>
        <end position="210"/>
    </location>
</feature>
<feature type="compositionally biased region" description="Low complexity" evidence="1">
    <location>
        <begin position="69"/>
        <end position="84"/>
    </location>
</feature>
<gene>
    <name evidence="2" type="ORF">D9611_002101</name>
</gene>
<dbReference type="EMBL" id="JAACJK010000001">
    <property type="protein sequence ID" value="KAF5341773.1"/>
    <property type="molecule type" value="Genomic_DNA"/>
</dbReference>
<keyword evidence="3" id="KW-1185">Reference proteome</keyword>
<feature type="region of interest" description="Disordered" evidence="1">
    <location>
        <begin position="68"/>
        <end position="94"/>
    </location>
</feature>
<dbReference type="AlphaFoldDB" id="A0A8H5FME6"/>
<dbReference type="Proteomes" id="UP000541558">
    <property type="component" value="Unassembled WGS sequence"/>
</dbReference>
<proteinExistence type="predicted"/>
<feature type="region of interest" description="Disordered" evidence="1">
    <location>
        <begin position="180"/>
        <end position="235"/>
    </location>
</feature>
<evidence type="ECO:0000313" key="3">
    <source>
        <dbReference type="Proteomes" id="UP000541558"/>
    </source>
</evidence>
<protein>
    <submittedName>
        <fullName evidence="2">Uncharacterized protein</fullName>
    </submittedName>
</protein>
<comment type="caution">
    <text evidence="2">The sequence shown here is derived from an EMBL/GenBank/DDBJ whole genome shotgun (WGS) entry which is preliminary data.</text>
</comment>
<feature type="region of interest" description="Disordered" evidence="1">
    <location>
        <begin position="284"/>
        <end position="306"/>
    </location>
</feature>
<dbReference type="OrthoDB" id="2921613at2759"/>